<keyword evidence="7" id="KW-1185">Reference proteome</keyword>
<dbReference type="PROSITE" id="PS50110">
    <property type="entry name" value="RESPONSE_REGULATORY"/>
    <property type="match status" value="1"/>
</dbReference>
<feature type="modified residue" description="4-aspartylphosphate" evidence="2">
    <location>
        <position position="51"/>
    </location>
</feature>
<accession>A0A917L5A8</accession>
<dbReference type="CDD" id="cd00383">
    <property type="entry name" value="trans_reg_C"/>
    <property type="match status" value="1"/>
</dbReference>
<dbReference type="Pfam" id="PF00072">
    <property type="entry name" value="Response_reg"/>
    <property type="match status" value="1"/>
</dbReference>
<reference evidence="6" key="2">
    <citation type="submission" date="2020-09" db="EMBL/GenBank/DDBJ databases">
        <authorList>
            <person name="Sun Q."/>
            <person name="Zhou Y."/>
        </authorList>
    </citation>
    <scope>NUCLEOTIDE SEQUENCE</scope>
    <source>
        <strain evidence="6">CGMCC 1.3617</strain>
    </source>
</reference>
<feature type="domain" description="OmpR/PhoB-type" evidence="5">
    <location>
        <begin position="124"/>
        <end position="222"/>
    </location>
</feature>
<feature type="domain" description="Response regulatory" evidence="4">
    <location>
        <begin position="2"/>
        <end position="116"/>
    </location>
</feature>
<proteinExistence type="predicted"/>
<dbReference type="InterPro" id="IPR036388">
    <property type="entry name" value="WH-like_DNA-bd_sf"/>
</dbReference>
<evidence type="ECO:0000256" key="3">
    <source>
        <dbReference type="PROSITE-ProRule" id="PRU01091"/>
    </source>
</evidence>
<evidence type="ECO:0000313" key="6">
    <source>
        <dbReference type="EMBL" id="GGJ41293.1"/>
    </source>
</evidence>
<dbReference type="GO" id="GO:0005829">
    <property type="term" value="C:cytosol"/>
    <property type="evidence" value="ECO:0007669"/>
    <property type="project" value="TreeGrafter"/>
</dbReference>
<dbReference type="Pfam" id="PF00486">
    <property type="entry name" value="Trans_reg_C"/>
    <property type="match status" value="1"/>
</dbReference>
<protein>
    <submittedName>
        <fullName evidence="6">DNA-binding response regulator</fullName>
    </submittedName>
</protein>
<name>A0A917L5A8_9PROT</name>
<comment type="caution">
    <text evidence="6">The sequence shown here is derived from an EMBL/GenBank/DDBJ whole genome shotgun (WGS) entry which is preliminary data.</text>
</comment>
<evidence type="ECO:0000256" key="1">
    <source>
        <dbReference type="ARBA" id="ARBA00023125"/>
    </source>
</evidence>
<dbReference type="PANTHER" id="PTHR48111:SF36">
    <property type="entry name" value="TRANSCRIPTIONAL REGULATORY PROTEIN CUTR"/>
    <property type="match status" value="1"/>
</dbReference>
<dbReference type="Proteomes" id="UP000661507">
    <property type="component" value="Unassembled WGS sequence"/>
</dbReference>
<dbReference type="PANTHER" id="PTHR48111">
    <property type="entry name" value="REGULATOR OF RPOS"/>
    <property type="match status" value="1"/>
</dbReference>
<evidence type="ECO:0000259" key="4">
    <source>
        <dbReference type="PROSITE" id="PS50110"/>
    </source>
</evidence>
<dbReference type="InterPro" id="IPR011006">
    <property type="entry name" value="CheY-like_superfamily"/>
</dbReference>
<dbReference type="InterPro" id="IPR039420">
    <property type="entry name" value="WalR-like"/>
</dbReference>
<dbReference type="Gene3D" id="6.10.250.690">
    <property type="match status" value="1"/>
</dbReference>
<dbReference type="GO" id="GO:0032993">
    <property type="term" value="C:protein-DNA complex"/>
    <property type="evidence" value="ECO:0007669"/>
    <property type="project" value="TreeGrafter"/>
</dbReference>
<dbReference type="GO" id="GO:0000976">
    <property type="term" value="F:transcription cis-regulatory region binding"/>
    <property type="evidence" value="ECO:0007669"/>
    <property type="project" value="TreeGrafter"/>
</dbReference>
<keyword evidence="1 3" id="KW-0238">DNA-binding</keyword>
<dbReference type="RefSeq" id="WP_188973112.1">
    <property type="nucleotide sequence ID" value="NZ_BMKW01000020.1"/>
</dbReference>
<dbReference type="EMBL" id="BMKW01000020">
    <property type="protein sequence ID" value="GGJ41293.1"/>
    <property type="molecule type" value="Genomic_DNA"/>
</dbReference>
<sequence>MRILLVEDEVELAAALRGALARRGFVVDWVPDLGQARIAVREPGLRAVLLDRGLPDGDGVGLLPVIRRMPAPPPVIVLTARGQTMERVEGLDAGADDYLAKPFELDELLARLRAVMRRRSAAAPELLVLGALSFDPQHREARVAEEPLHLPRRELALLELLLRRAGRVVLRETIESAMFGFDDAPASNTVDSHVSRLRRRLAEGKAGVGIHPVRGVGYIARVE</sequence>
<organism evidence="6 7">
    <name type="scientific">Neoroseomonas lacus</name>
    <dbReference type="NCBI Taxonomy" id="287609"/>
    <lineage>
        <taxon>Bacteria</taxon>
        <taxon>Pseudomonadati</taxon>
        <taxon>Pseudomonadota</taxon>
        <taxon>Alphaproteobacteria</taxon>
        <taxon>Acetobacterales</taxon>
        <taxon>Acetobacteraceae</taxon>
        <taxon>Neoroseomonas</taxon>
    </lineage>
</organism>
<dbReference type="Gene3D" id="3.40.50.2300">
    <property type="match status" value="1"/>
</dbReference>
<dbReference type="Gene3D" id="1.10.10.10">
    <property type="entry name" value="Winged helix-like DNA-binding domain superfamily/Winged helix DNA-binding domain"/>
    <property type="match status" value="1"/>
</dbReference>
<dbReference type="GO" id="GO:0006355">
    <property type="term" value="P:regulation of DNA-templated transcription"/>
    <property type="evidence" value="ECO:0007669"/>
    <property type="project" value="InterPro"/>
</dbReference>
<dbReference type="GO" id="GO:0000156">
    <property type="term" value="F:phosphorelay response regulator activity"/>
    <property type="evidence" value="ECO:0007669"/>
    <property type="project" value="TreeGrafter"/>
</dbReference>
<dbReference type="AlphaFoldDB" id="A0A917L5A8"/>
<evidence type="ECO:0000256" key="2">
    <source>
        <dbReference type="PROSITE-ProRule" id="PRU00169"/>
    </source>
</evidence>
<dbReference type="InterPro" id="IPR001867">
    <property type="entry name" value="OmpR/PhoB-type_DNA-bd"/>
</dbReference>
<evidence type="ECO:0000259" key="5">
    <source>
        <dbReference type="PROSITE" id="PS51755"/>
    </source>
</evidence>
<dbReference type="PROSITE" id="PS51755">
    <property type="entry name" value="OMPR_PHOB"/>
    <property type="match status" value="1"/>
</dbReference>
<evidence type="ECO:0000313" key="7">
    <source>
        <dbReference type="Proteomes" id="UP000661507"/>
    </source>
</evidence>
<dbReference type="InterPro" id="IPR001789">
    <property type="entry name" value="Sig_transdc_resp-reg_receiver"/>
</dbReference>
<dbReference type="SMART" id="SM00448">
    <property type="entry name" value="REC"/>
    <property type="match status" value="1"/>
</dbReference>
<reference evidence="6" key="1">
    <citation type="journal article" date="2014" name="Int. J. Syst. Evol. Microbiol.">
        <title>Complete genome sequence of Corynebacterium casei LMG S-19264T (=DSM 44701T), isolated from a smear-ripened cheese.</title>
        <authorList>
            <consortium name="US DOE Joint Genome Institute (JGI-PGF)"/>
            <person name="Walter F."/>
            <person name="Albersmeier A."/>
            <person name="Kalinowski J."/>
            <person name="Ruckert C."/>
        </authorList>
    </citation>
    <scope>NUCLEOTIDE SEQUENCE</scope>
    <source>
        <strain evidence="6">CGMCC 1.3617</strain>
    </source>
</reference>
<dbReference type="SMART" id="SM00862">
    <property type="entry name" value="Trans_reg_C"/>
    <property type="match status" value="1"/>
</dbReference>
<gene>
    <name evidence="6" type="ORF">GCM10011320_56040</name>
</gene>
<feature type="DNA-binding region" description="OmpR/PhoB-type" evidence="3">
    <location>
        <begin position="124"/>
        <end position="222"/>
    </location>
</feature>
<dbReference type="SUPFAM" id="SSF52172">
    <property type="entry name" value="CheY-like"/>
    <property type="match status" value="1"/>
</dbReference>
<keyword evidence="2" id="KW-0597">Phosphoprotein</keyword>